<organism evidence="2 3">
    <name type="scientific">Halobacillus shinanisalinarum</name>
    <dbReference type="NCBI Taxonomy" id="2932258"/>
    <lineage>
        <taxon>Bacteria</taxon>
        <taxon>Bacillati</taxon>
        <taxon>Bacillota</taxon>
        <taxon>Bacilli</taxon>
        <taxon>Bacillales</taxon>
        <taxon>Bacillaceae</taxon>
        <taxon>Halobacillus</taxon>
    </lineage>
</organism>
<feature type="transmembrane region" description="Helical" evidence="1">
    <location>
        <begin position="29"/>
        <end position="48"/>
    </location>
</feature>
<accession>A0ABY4H4M3</accession>
<evidence type="ECO:0000313" key="2">
    <source>
        <dbReference type="EMBL" id="UOQ95413.1"/>
    </source>
</evidence>
<dbReference type="Proteomes" id="UP000831880">
    <property type="component" value="Chromosome"/>
</dbReference>
<reference evidence="2 3" key="1">
    <citation type="submission" date="2022-04" db="EMBL/GenBank/DDBJ databases">
        <title>Halobacillus sp. isolated from saltern.</title>
        <authorList>
            <person name="Won M."/>
            <person name="Lee C.-M."/>
            <person name="Woen H.-Y."/>
            <person name="Kwon S.-W."/>
        </authorList>
    </citation>
    <scope>NUCLEOTIDE SEQUENCE [LARGE SCALE GENOMIC DNA]</scope>
    <source>
        <strain evidence="2 3">SSTM10-2</strain>
    </source>
</reference>
<dbReference type="InterPro" id="IPR048147">
    <property type="entry name" value="CBO0543-like"/>
</dbReference>
<keyword evidence="1" id="KW-0472">Membrane</keyword>
<keyword evidence="1" id="KW-0812">Transmembrane</keyword>
<feature type="transmembrane region" description="Helical" evidence="1">
    <location>
        <begin position="94"/>
        <end position="112"/>
    </location>
</feature>
<feature type="transmembrane region" description="Helical" evidence="1">
    <location>
        <begin position="124"/>
        <end position="143"/>
    </location>
</feature>
<proteinExistence type="predicted"/>
<keyword evidence="1" id="KW-1133">Transmembrane helix</keyword>
<sequence>MERMVLWGLFLFGIVLLLLSFRKAPIQDITIVFLLTSYIAVILGQIIVKENMITYPINLLSEYFRSSLLYEMLLLPVVCIYFYKTTYHSRYPSIVMQCATYTFTLTIVEVFLEKYTDFVEYYTWTWVHTFIGIFCLLFFIRLVTKVIMTKARFPV</sequence>
<evidence type="ECO:0000313" key="3">
    <source>
        <dbReference type="Proteomes" id="UP000831880"/>
    </source>
</evidence>
<gene>
    <name evidence="2" type="ORF">MUO14_11035</name>
</gene>
<keyword evidence="3" id="KW-1185">Reference proteome</keyword>
<feature type="transmembrane region" description="Helical" evidence="1">
    <location>
        <begin position="6"/>
        <end position="22"/>
    </location>
</feature>
<dbReference type="NCBIfam" id="NF041644">
    <property type="entry name" value="CBO0543_fam"/>
    <property type="match status" value="1"/>
</dbReference>
<evidence type="ECO:0000256" key="1">
    <source>
        <dbReference type="SAM" id="Phobius"/>
    </source>
</evidence>
<protein>
    <submittedName>
        <fullName evidence="2">Uncharacterized protein</fullName>
    </submittedName>
</protein>
<feature type="transmembrane region" description="Helical" evidence="1">
    <location>
        <begin position="63"/>
        <end position="82"/>
    </location>
</feature>
<name>A0ABY4H4M3_9BACI</name>
<dbReference type="RefSeq" id="WP_244755266.1">
    <property type="nucleotide sequence ID" value="NZ_CP095074.1"/>
</dbReference>
<dbReference type="EMBL" id="CP095074">
    <property type="protein sequence ID" value="UOQ95413.1"/>
    <property type="molecule type" value="Genomic_DNA"/>
</dbReference>